<dbReference type="HOGENOM" id="CLU_2899654_0_0_11"/>
<evidence type="ECO:0000313" key="4">
    <source>
        <dbReference type="Proteomes" id="UP000449906"/>
    </source>
</evidence>
<sequence>MLFVVLAVLVSLAVAGVVVLYVAYPHRGEQVPGVPWLGDAMAKAADAAPVIEDEERDVLRLQ</sequence>
<dbReference type="Proteomes" id="UP000449906">
    <property type="component" value="Unassembled WGS sequence"/>
</dbReference>
<dbReference type="AlphaFoldDB" id="A0A0A1DLE8"/>
<dbReference type="GeneID" id="96610768"/>
<accession>A0A0A1DLE8</accession>
<dbReference type="Proteomes" id="UP000030300">
    <property type="component" value="Chromosome"/>
</dbReference>
<evidence type="ECO:0000313" key="1">
    <source>
        <dbReference type="EMBL" id="AIY18241.1"/>
    </source>
</evidence>
<reference evidence="1 3" key="1">
    <citation type="journal article" date="2015" name="Genome Announc.">
        <title>Complete Genome Sequence of Steroid-Transforming Nocardioides simplex VKM Ac-2033D.</title>
        <authorList>
            <person name="Shtratnikova V.Y."/>
            <person name="Schelkunov M.I."/>
            <person name="Pekov Y.A."/>
            <person name="Fokina V.V."/>
            <person name="Logacheva M.D."/>
            <person name="Sokolov S.L."/>
            <person name="Bragin E.Y."/>
            <person name="Ashapkin V.V."/>
            <person name="Donova M.V."/>
        </authorList>
    </citation>
    <scope>NUCLEOTIDE SEQUENCE [LARGE SCALE GENOMIC DNA]</scope>
    <source>
        <strain evidence="1 3">VKM Ac-2033D</strain>
    </source>
</reference>
<dbReference type="STRING" id="2045.KR76_18325"/>
<keyword evidence="3" id="KW-1185">Reference proteome</keyword>
<proteinExistence type="predicted"/>
<dbReference type="KEGG" id="psim:KR76_18325"/>
<dbReference type="EMBL" id="WBVM01000001">
    <property type="protein sequence ID" value="KAB2810490.1"/>
    <property type="molecule type" value="Genomic_DNA"/>
</dbReference>
<evidence type="ECO:0000313" key="3">
    <source>
        <dbReference type="Proteomes" id="UP000030300"/>
    </source>
</evidence>
<protein>
    <submittedName>
        <fullName evidence="1">Uncharacterized protein</fullName>
    </submittedName>
</protein>
<reference evidence="2 4" key="2">
    <citation type="submission" date="2019-09" db="EMBL/GenBank/DDBJ databases">
        <title>Pimelobacter sp. isolated from Paulinella.</title>
        <authorList>
            <person name="Jeong S.E."/>
        </authorList>
    </citation>
    <scope>NUCLEOTIDE SEQUENCE [LARGE SCALE GENOMIC DNA]</scope>
    <source>
        <strain evidence="2 4">Pch-N</strain>
    </source>
</reference>
<evidence type="ECO:0000313" key="2">
    <source>
        <dbReference type="EMBL" id="KAB2810490.1"/>
    </source>
</evidence>
<dbReference type="RefSeq" id="WP_038680287.1">
    <property type="nucleotide sequence ID" value="NZ_BJMC01000018.1"/>
</dbReference>
<dbReference type="EMBL" id="CP009896">
    <property type="protein sequence ID" value="AIY18241.1"/>
    <property type="molecule type" value="Genomic_DNA"/>
</dbReference>
<name>A0A0A1DLE8_NOCSI</name>
<dbReference type="eggNOG" id="ENOG503232Q">
    <property type="taxonomic scope" value="Bacteria"/>
</dbReference>
<organism evidence="1 3">
    <name type="scientific">Nocardioides simplex</name>
    <name type="common">Arthrobacter simplex</name>
    <dbReference type="NCBI Taxonomy" id="2045"/>
    <lineage>
        <taxon>Bacteria</taxon>
        <taxon>Bacillati</taxon>
        <taxon>Actinomycetota</taxon>
        <taxon>Actinomycetes</taxon>
        <taxon>Propionibacteriales</taxon>
        <taxon>Nocardioidaceae</taxon>
        <taxon>Pimelobacter</taxon>
    </lineage>
</organism>
<gene>
    <name evidence="2" type="ORF">F9L07_00480</name>
    <name evidence="1" type="ORF">KR76_18325</name>
</gene>